<protein>
    <submittedName>
        <fullName evidence="1">Uncharacterized protein</fullName>
    </submittedName>
</protein>
<accession>A0A2M7BYR9</accession>
<evidence type="ECO:0000313" key="1">
    <source>
        <dbReference type="EMBL" id="PIV12825.1"/>
    </source>
</evidence>
<proteinExistence type="predicted"/>
<dbReference type="EMBL" id="PEUV01000009">
    <property type="protein sequence ID" value="PIV12825.1"/>
    <property type="molecule type" value="Genomic_DNA"/>
</dbReference>
<evidence type="ECO:0000313" key="2">
    <source>
        <dbReference type="Proteomes" id="UP000230324"/>
    </source>
</evidence>
<gene>
    <name evidence="1" type="ORF">COS47_00470</name>
</gene>
<dbReference type="AlphaFoldDB" id="A0A2M7BYR9"/>
<organism evidence="1 2">
    <name type="scientific">Candidatus Nealsonbacteria bacterium CG03_land_8_20_14_0_80_36_12</name>
    <dbReference type="NCBI Taxonomy" id="1974701"/>
    <lineage>
        <taxon>Bacteria</taxon>
        <taxon>Candidatus Nealsoniibacteriota</taxon>
    </lineage>
</organism>
<dbReference type="Proteomes" id="UP000230324">
    <property type="component" value="Unassembled WGS sequence"/>
</dbReference>
<sequence>MSKKIFKENLNRLQQLESRVERLEKAVFGEGFDKEKFIKTKRSFSGATGGLRLLISQPFFNQKRTFSEIREGLAKRGYYYSNQAIQTPLNNLSKPGGPLVAFKEGGKKVYAKRK</sequence>
<comment type="caution">
    <text evidence="1">The sequence shown here is derived from an EMBL/GenBank/DDBJ whole genome shotgun (WGS) entry which is preliminary data.</text>
</comment>
<name>A0A2M7BYR9_9BACT</name>
<reference evidence="2" key="1">
    <citation type="submission" date="2017-09" db="EMBL/GenBank/DDBJ databases">
        <title>Depth-based differentiation of microbial function through sediment-hosted aquifers and enrichment of novel symbionts in the deep terrestrial subsurface.</title>
        <authorList>
            <person name="Probst A.J."/>
            <person name="Ladd B."/>
            <person name="Jarett J.K."/>
            <person name="Geller-Mcgrath D.E."/>
            <person name="Sieber C.M.K."/>
            <person name="Emerson J.B."/>
            <person name="Anantharaman K."/>
            <person name="Thomas B.C."/>
            <person name="Malmstrom R."/>
            <person name="Stieglmeier M."/>
            <person name="Klingl A."/>
            <person name="Woyke T."/>
            <person name="Ryan C.M."/>
            <person name="Banfield J.F."/>
        </authorList>
    </citation>
    <scope>NUCLEOTIDE SEQUENCE [LARGE SCALE GENOMIC DNA]</scope>
</reference>